<gene>
    <name evidence="2" type="ORF">EDD60_11487</name>
</gene>
<reference evidence="2 3" key="1">
    <citation type="submission" date="2019-03" db="EMBL/GenBank/DDBJ databases">
        <title>Genomic Encyclopedia of Type Strains, Phase IV (KMG-IV): sequencing the most valuable type-strain genomes for metagenomic binning, comparative biology and taxonomic classification.</title>
        <authorList>
            <person name="Goeker M."/>
        </authorList>
    </citation>
    <scope>NUCLEOTIDE SEQUENCE [LARGE SCALE GENOMIC DNA]</scope>
    <source>
        <strain evidence="2 3">DSM 29487</strain>
    </source>
</reference>
<dbReference type="Proteomes" id="UP000295515">
    <property type="component" value="Unassembled WGS sequence"/>
</dbReference>
<dbReference type="RefSeq" id="WP_066447054.1">
    <property type="nucleotide sequence ID" value="NZ_JANKBF010000004.1"/>
</dbReference>
<evidence type="ECO:0000313" key="3">
    <source>
        <dbReference type="Proteomes" id="UP000295515"/>
    </source>
</evidence>
<feature type="domain" description="WYL" evidence="1">
    <location>
        <begin position="216"/>
        <end position="280"/>
    </location>
</feature>
<evidence type="ECO:0000259" key="1">
    <source>
        <dbReference type="Pfam" id="PF13280"/>
    </source>
</evidence>
<dbReference type="Pfam" id="PF13280">
    <property type="entry name" value="WYL"/>
    <property type="match status" value="1"/>
</dbReference>
<accession>A0A4V2W511</accession>
<dbReference type="AlphaFoldDB" id="A0A4V2W511"/>
<dbReference type="InterPro" id="IPR026881">
    <property type="entry name" value="WYL_dom"/>
</dbReference>
<dbReference type="PROSITE" id="PS52050">
    <property type="entry name" value="WYL"/>
    <property type="match status" value="1"/>
</dbReference>
<dbReference type="EMBL" id="SMCQ01000014">
    <property type="protein sequence ID" value="TCV97919.1"/>
    <property type="molecule type" value="Genomic_DNA"/>
</dbReference>
<sequence>MGYSELIKHFDRIRNYMHEFYIYGFKDRNQITHKSKRSYDNEKRRLESYLKDFMSFQYTTSKTVFLSIDSRQMTYNPLYKAFEAKSFTHKDITLHFYILDILYDDSQSLTFQEILNKVDEYLALFPQTMHFDESTLRKKLKEYVNLGILTTTHLGKQVYYQRTKPTDLSSYQYALSYYSEIFPLGVIGHYMLNQLQSPQYFSFKHHYISRAIDSEIMAKIFDAMKQKKSIYLIHHHNQSYHIVPLRLYISSQNGRCHLLAYSYRYKQIKTFRIDHIKDIKLSEDCDCFDDYRTRLKQIEKHIWSVQCHEKQPLEHVSMTIQILPHEQYVLQRLQREKRHGTITQINDTSYEFSIDIYDTYEILPWIRTFIGRILKLNFSNRTIENQFKEDIKKMYELYQIKGSDES</sequence>
<comment type="caution">
    <text evidence="2">The sequence shown here is derived from an EMBL/GenBank/DDBJ whole genome shotgun (WGS) entry which is preliminary data.</text>
</comment>
<organism evidence="2 3">
    <name type="scientific">Longibaculum muris</name>
    <dbReference type="NCBI Taxonomy" id="1796628"/>
    <lineage>
        <taxon>Bacteria</taxon>
        <taxon>Bacillati</taxon>
        <taxon>Bacillota</taxon>
        <taxon>Erysipelotrichia</taxon>
        <taxon>Erysipelotrichales</taxon>
        <taxon>Coprobacillaceae</taxon>
        <taxon>Longibaculum</taxon>
    </lineage>
</organism>
<proteinExistence type="predicted"/>
<keyword evidence="3" id="KW-1185">Reference proteome</keyword>
<evidence type="ECO:0000313" key="2">
    <source>
        <dbReference type="EMBL" id="TCV97919.1"/>
    </source>
</evidence>
<protein>
    <submittedName>
        <fullName evidence="2">WYL domain-containing protein</fullName>
    </submittedName>
</protein>
<name>A0A4V2W511_9FIRM</name>
<dbReference type="GeneID" id="98915824"/>